<dbReference type="RefSeq" id="WP_127005152.1">
    <property type="nucleotide sequence ID" value="NZ_JBNPXW010000036.1"/>
</dbReference>
<name>A0A433IZ70_9PROT</name>
<keyword evidence="2" id="KW-1185">Reference proteome</keyword>
<dbReference type="InterPro" id="IPR012337">
    <property type="entry name" value="RNaseH-like_sf"/>
</dbReference>
<organism evidence="1 2">
    <name type="scientific">Azospirillum doebereinerae</name>
    <dbReference type="NCBI Taxonomy" id="92933"/>
    <lineage>
        <taxon>Bacteria</taxon>
        <taxon>Pseudomonadati</taxon>
        <taxon>Pseudomonadota</taxon>
        <taxon>Alphaproteobacteria</taxon>
        <taxon>Rhodospirillales</taxon>
        <taxon>Azospirillaceae</taxon>
        <taxon>Azospirillum</taxon>
    </lineage>
</organism>
<protein>
    <submittedName>
        <fullName evidence="1">Uncharacterized protein</fullName>
    </submittedName>
</protein>
<dbReference type="OrthoDB" id="7363098at2"/>
<dbReference type="Gene3D" id="3.30.420.10">
    <property type="entry name" value="Ribonuclease H-like superfamily/Ribonuclease H"/>
    <property type="match status" value="1"/>
</dbReference>
<sequence length="178" mass="19615">MTRLAFLDIEASGFGPGSYPVEVGWTFADGTGEAWLICPPDDWPAAGWEMEAEAVHGVSRVRLEREGWSAAYVADRLVAQLADARLYSDAAVIDGYWLSRLLEWSSLPVSLPLRPFEELLPPVKDAAVAMRAAIEAANRSFPRCHRALPDSQHLWAMWRHLQGVSALSSGVTERSRGP</sequence>
<reference evidence="1 2" key="1">
    <citation type="submission" date="2018-12" db="EMBL/GenBank/DDBJ databases">
        <authorList>
            <person name="Yang Y."/>
        </authorList>
    </citation>
    <scope>NUCLEOTIDE SEQUENCE [LARGE SCALE GENOMIC DNA]</scope>
    <source>
        <strain evidence="1 2">GSF71</strain>
    </source>
</reference>
<comment type="caution">
    <text evidence="1">The sequence shown here is derived from an EMBL/GenBank/DDBJ whole genome shotgun (WGS) entry which is preliminary data.</text>
</comment>
<evidence type="ECO:0000313" key="1">
    <source>
        <dbReference type="EMBL" id="RUQ60139.1"/>
    </source>
</evidence>
<gene>
    <name evidence="1" type="ORF">EJ913_30765</name>
</gene>
<dbReference type="Proteomes" id="UP000280346">
    <property type="component" value="Unassembled WGS sequence"/>
</dbReference>
<dbReference type="AlphaFoldDB" id="A0A433IZ70"/>
<proteinExistence type="predicted"/>
<accession>A0A433IZ70</accession>
<evidence type="ECO:0000313" key="2">
    <source>
        <dbReference type="Proteomes" id="UP000280346"/>
    </source>
</evidence>
<dbReference type="GO" id="GO:0003676">
    <property type="term" value="F:nucleic acid binding"/>
    <property type="evidence" value="ECO:0007669"/>
    <property type="project" value="InterPro"/>
</dbReference>
<dbReference type="InterPro" id="IPR036397">
    <property type="entry name" value="RNaseH_sf"/>
</dbReference>
<dbReference type="SUPFAM" id="SSF53098">
    <property type="entry name" value="Ribonuclease H-like"/>
    <property type="match status" value="1"/>
</dbReference>
<dbReference type="EMBL" id="RZIJ01000056">
    <property type="protein sequence ID" value="RUQ60139.1"/>
    <property type="molecule type" value="Genomic_DNA"/>
</dbReference>